<feature type="compositionally biased region" description="Low complexity" evidence="1">
    <location>
        <begin position="39"/>
        <end position="78"/>
    </location>
</feature>
<dbReference type="Proteomes" id="UP000383932">
    <property type="component" value="Unassembled WGS sequence"/>
</dbReference>
<dbReference type="Gene3D" id="1.10.472.10">
    <property type="entry name" value="Cyclin-like"/>
    <property type="match status" value="1"/>
</dbReference>
<feature type="compositionally biased region" description="Acidic residues" evidence="1">
    <location>
        <begin position="469"/>
        <end position="478"/>
    </location>
</feature>
<evidence type="ECO:0000313" key="2">
    <source>
        <dbReference type="EMBL" id="KAB5592932.1"/>
    </source>
</evidence>
<sequence>MLALAPHGPTTHTHVGRPHRSTSSSRQDPVRRPPPPTAPATTTTETATSTAPAAAQTTAAATTTPHSAPSGPAAASGTRPTVAPMQRLSDGSLDLGSYPSTDLLRLLAALLTQITTENDKLRPHSALHAPLTPPTDPIPDIQSRSPIWPQLTSASRSALGTPAASLAFHARNIPSISIEQYLLRILKYCPTTNEVFLGLLVYFDRMSKLATECAFPNTPAPHRTFTIDSYNIHRLLIAGVTVASKFFSDVFYTNSRYAKVGGLPQTELNQLELHFLLLNDFRLSIPIDEMQRYAEQLLRYSAGMSPEEAFSPSATAPPHVPAPAPSSPLSYTTTTFPSVRARPEPELRPQPQPHRPAHLQLRTYTPTSAIVGGTSPGHLSTSFSTSSYPKTSHHDVEGRAWNAANNAQRRVSTTTPTHGTYPIPTSGTNPNASSDAASIYSVDASESGYGSTTDSDTIRAHWSSSESAMTEDGEDATDDGASTGTVEDRDQPSEPERGKATP</sequence>
<evidence type="ECO:0000256" key="1">
    <source>
        <dbReference type="SAM" id="MobiDB-lite"/>
    </source>
</evidence>
<dbReference type="InterPro" id="IPR013922">
    <property type="entry name" value="Cyclin_PHO80-like"/>
</dbReference>
<name>A0A5N5QMB2_9AGAM</name>
<organism evidence="2 3">
    <name type="scientific">Ceratobasidium theobromae</name>
    <dbReference type="NCBI Taxonomy" id="1582974"/>
    <lineage>
        <taxon>Eukaryota</taxon>
        <taxon>Fungi</taxon>
        <taxon>Dikarya</taxon>
        <taxon>Basidiomycota</taxon>
        <taxon>Agaricomycotina</taxon>
        <taxon>Agaricomycetes</taxon>
        <taxon>Cantharellales</taxon>
        <taxon>Ceratobasidiaceae</taxon>
        <taxon>Ceratobasidium</taxon>
    </lineage>
</organism>
<dbReference type="Pfam" id="PF08613">
    <property type="entry name" value="Cyclin"/>
    <property type="match status" value="1"/>
</dbReference>
<gene>
    <name evidence="2" type="ORF">CTheo_3643</name>
</gene>
<dbReference type="GO" id="GO:0019901">
    <property type="term" value="F:protein kinase binding"/>
    <property type="evidence" value="ECO:0007669"/>
    <property type="project" value="InterPro"/>
</dbReference>
<protein>
    <submittedName>
        <fullName evidence="2">PHO85 cyclin-7</fullName>
    </submittedName>
</protein>
<reference evidence="2 3" key="1">
    <citation type="journal article" date="2019" name="Fungal Biol. Biotechnol.">
        <title>Draft genome sequence of fastidious pathogen Ceratobasidium theobromae, which causes vascular-streak dieback in Theobroma cacao.</title>
        <authorList>
            <person name="Ali S.S."/>
            <person name="Asman A."/>
            <person name="Shao J."/>
            <person name="Firmansyah A.P."/>
            <person name="Susilo A.W."/>
            <person name="Rosmana A."/>
            <person name="McMahon P."/>
            <person name="Junaid M."/>
            <person name="Guest D."/>
            <person name="Kheng T.Y."/>
            <person name="Meinhardt L.W."/>
            <person name="Bailey B.A."/>
        </authorList>
    </citation>
    <scope>NUCLEOTIDE SEQUENCE [LARGE SCALE GENOMIC DNA]</scope>
    <source>
        <strain evidence="2 3">CT2</strain>
    </source>
</reference>
<feature type="region of interest" description="Disordered" evidence="1">
    <location>
        <begin position="307"/>
        <end position="502"/>
    </location>
</feature>
<dbReference type="OrthoDB" id="1060854at2759"/>
<feature type="compositionally biased region" description="Polar residues" evidence="1">
    <location>
        <begin position="408"/>
        <end position="436"/>
    </location>
</feature>
<dbReference type="CDD" id="cd20558">
    <property type="entry name" value="CYCLIN_ScPCL7-like"/>
    <property type="match status" value="1"/>
</dbReference>
<feature type="region of interest" description="Disordered" evidence="1">
    <location>
        <begin position="1"/>
        <end position="88"/>
    </location>
</feature>
<keyword evidence="3" id="KW-1185">Reference proteome</keyword>
<dbReference type="PANTHER" id="PTHR15615:SF94">
    <property type="entry name" value="PHO85 CYCLIN-6-RELATED"/>
    <property type="match status" value="1"/>
</dbReference>
<dbReference type="GO" id="GO:0005634">
    <property type="term" value="C:nucleus"/>
    <property type="evidence" value="ECO:0007669"/>
    <property type="project" value="TreeGrafter"/>
</dbReference>
<dbReference type="AlphaFoldDB" id="A0A5N5QMB2"/>
<dbReference type="GO" id="GO:0016538">
    <property type="term" value="F:cyclin-dependent protein serine/threonine kinase regulator activity"/>
    <property type="evidence" value="ECO:0007669"/>
    <property type="project" value="TreeGrafter"/>
</dbReference>
<feature type="compositionally biased region" description="Low complexity" evidence="1">
    <location>
        <begin position="327"/>
        <end position="340"/>
    </location>
</feature>
<feature type="compositionally biased region" description="Basic and acidic residues" evidence="1">
    <location>
        <begin position="486"/>
        <end position="502"/>
    </location>
</feature>
<dbReference type="GO" id="GO:0000307">
    <property type="term" value="C:cyclin-dependent protein kinase holoenzyme complex"/>
    <property type="evidence" value="ECO:0007669"/>
    <property type="project" value="TreeGrafter"/>
</dbReference>
<comment type="caution">
    <text evidence="2">The sequence shown here is derived from an EMBL/GenBank/DDBJ whole genome shotgun (WGS) entry which is preliminary data.</text>
</comment>
<dbReference type="EMBL" id="SSOP01000050">
    <property type="protein sequence ID" value="KAB5592932.1"/>
    <property type="molecule type" value="Genomic_DNA"/>
</dbReference>
<feature type="compositionally biased region" description="Polar residues" evidence="1">
    <location>
        <begin position="377"/>
        <end position="390"/>
    </location>
</feature>
<accession>A0A5N5QMB2</accession>
<dbReference type="PANTHER" id="PTHR15615">
    <property type="match status" value="1"/>
</dbReference>
<evidence type="ECO:0000313" key="3">
    <source>
        <dbReference type="Proteomes" id="UP000383932"/>
    </source>
</evidence>
<proteinExistence type="predicted"/>